<comment type="caution">
    <text evidence="4">The sequence shown here is derived from an EMBL/GenBank/DDBJ whole genome shotgun (WGS) entry which is preliminary data.</text>
</comment>
<dbReference type="GO" id="GO:0008206">
    <property type="term" value="P:bile acid metabolic process"/>
    <property type="evidence" value="ECO:0007669"/>
    <property type="project" value="UniProtKB-ARBA"/>
</dbReference>
<dbReference type="Pfam" id="PF13561">
    <property type="entry name" value="adh_short_C2"/>
    <property type="match status" value="1"/>
</dbReference>
<keyword evidence="2" id="KW-0560">Oxidoreductase</keyword>
<proteinExistence type="inferred from homology"/>
<dbReference type="PRINTS" id="PR00080">
    <property type="entry name" value="SDRFAMILY"/>
</dbReference>
<dbReference type="InterPro" id="IPR036291">
    <property type="entry name" value="NAD(P)-bd_dom_sf"/>
</dbReference>
<comment type="similarity">
    <text evidence="1">Belongs to the short-chain dehydrogenases/reductases (SDR) family.</text>
</comment>
<evidence type="ECO:0000313" key="6">
    <source>
        <dbReference type="Proteomes" id="UP000669239"/>
    </source>
</evidence>
<reference evidence="5 6" key="1">
    <citation type="journal article" date="2020" name="Cell Host Microbe">
        <title>Functional and Genomic Variation between Human-Derived Isolates of Lachnospiraceae Reveals Inter- and Intra-Species Diversity.</title>
        <authorList>
            <person name="Sorbara M.T."/>
            <person name="Littmann E.R."/>
            <person name="Fontana E."/>
            <person name="Moody T.U."/>
            <person name="Kohout C.E."/>
            <person name="Gjonbalaj M."/>
            <person name="Eaton V."/>
            <person name="Seok R."/>
            <person name="Leiner I.M."/>
            <person name="Pamer E.G."/>
        </authorList>
    </citation>
    <scope>NUCLEOTIDE SEQUENCE [LARGE SCALE GENOMIC DNA]</scope>
    <source>
        <strain evidence="5 6">MSK.1.17</strain>
    </source>
</reference>
<dbReference type="SMART" id="SM00822">
    <property type="entry name" value="PKS_KR"/>
    <property type="match status" value="1"/>
</dbReference>
<dbReference type="InterPro" id="IPR002347">
    <property type="entry name" value="SDR_fam"/>
</dbReference>
<feature type="domain" description="Ketoreductase" evidence="3">
    <location>
        <begin position="13"/>
        <end position="190"/>
    </location>
</feature>
<sequence length="252" mass="27047">MKSYIDIFNLEGKVAVITGGATGLGFSMAQCLAGANATVVLVGRREEELEHACREIGERAHYIRCDITDFEGIPVLVDSIVHRFGGMDVLINNAGIQIKKPALSFEAEDLDRLFDVHLKADYLLTKASVPHMKGGSVIFLSSETGFIGVTGVLGYSMAKSGTLGMMRSFASELSGTGIRFNAIVPGWTDTPMLRYSNADDPGRAQRIIGRTPMKKFGQPEDIGWAALYLASDASRFVTGTSLVVDGGAMIGF</sequence>
<dbReference type="GO" id="GO:0016616">
    <property type="term" value="F:oxidoreductase activity, acting on the CH-OH group of donors, NAD or NADP as acceptor"/>
    <property type="evidence" value="ECO:0007669"/>
    <property type="project" value="UniProtKB-ARBA"/>
</dbReference>
<protein>
    <submittedName>
        <fullName evidence="4">SDR family oxidoreductase</fullName>
    </submittedName>
</protein>
<dbReference type="AlphaFoldDB" id="A0AAW5BQT1"/>
<dbReference type="Proteomes" id="UP001299608">
    <property type="component" value="Unassembled WGS sequence"/>
</dbReference>
<evidence type="ECO:0000313" key="7">
    <source>
        <dbReference type="Proteomes" id="UP001299608"/>
    </source>
</evidence>
<dbReference type="EMBL" id="JAKNGE010000016">
    <property type="protein sequence ID" value="MCG4746540.1"/>
    <property type="molecule type" value="Genomic_DNA"/>
</dbReference>
<dbReference type="RefSeq" id="WP_165641331.1">
    <property type="nucleotide sequence ID" value="NZ_JAAITT010000005.1"/>
</dbReference>
<dbReference type="PANTHER" id="PTHR42760:SF115">
    <property type="entry name" value="3-OXOACYL-[ACYL-CARRIER-PROTEIN] REDUCTASE FABG"/>
    <property type="match status" value="1"/>
</dbReference>
<dbReference type="InterPro" id="IPR057326">
    <property type="entry name" value="KR_dom"/>
</dbReference>
<dbReference type="PRINTS" id="PR00081">
    <property type="entry name" value="GDHRDH"/>
</dbReference>
<keyword evidence="6" id="KW-1185">Reference proteome</keyword>
<evidence type="ECO:0000256" key="2">
    <source>
        <dbReference type="ARBA" id="ARBA00023002"/>
    </source>
</evidence>
<reference evidence="5" key="2">
    <citation type="submission" date="2020-02" db="EMBL/GenBank/DDBJ databases">
        <authorList>
            <person name="Littmann E."/>
            <person name="Sorbara M."/>
        </authorList>
    </citation>
    <scope>NUCLEOTIDE SEQUENCE</scope>
    <source>
        <strain evidence="5">MSK.1.17</strain>
    </source>
</reference>
<name>A0AAW5BQT1_9FIRM</name>
<evidence type="ECO:0000313" key="4">
    <source>
        <dbReference type="EMBL" id="MCG4746540.1"/>
    </source>
</evidence>
<dbReference type="CDD" id="cd05233">
    <property type="entry name" value="SDR_c"/>
    <property type="match status" value="1"/>
</dbReference>
<dbReference type="EMBL" id="JAAITT010000005">
    <property type="protein sequence ID" value="NSJ48039.1"/>
    <property type="molecule type" value="Genomic_DNA"/>
</dbReference>
<dbReference type="Proteomes" id="UP000669239">
    <property type="component" value="Unassembled WGS sequence"/>
</dbReference>
<evidence type="ECO:0000259" key="3">
    <source>
        <dbReference type="SMART" id="SM00822"/>
    </source>
</evidence>
<dbReference type="InterPro" id="IPR020904">
    <property type="entry name" value="Sc_DH/Rdtase_CS"/>
</dbReference>
<dbReference type="Gene3D" id="3.40.50.720">
    <property type="entry name" value="NAD(P)-binding Rossmann-like Domain"/>
    <property type="match status" value="1"/>
</dbReference>
<organism evidence="4 7">
    <name type="scientific">Enterocloster aldenensis</name>
    <dbReference type="NCBI Taxonomy" id="358742"/>
    <lineage>
        <taxon>Bacteria</taxon>
        <taxon>Bacillati</taxon>
        <taxon>Bacillota</taxon>
        <taxon>Clostridia</taxon>
        <taxon>Lachnospirales</taxon>
        <taxon>Lachnospiraceae</taxon>
        <taxon>Enterocloster</taxon>
    </lineage>
</organism>
<evidence type="ECO:0000256" key="1">
    <source>
        <dbReference type="ARBA" id="ARBA00006484"/>
    </source>
</evidence>
<evidence type="ECO:0000313" key="5">
    <source>
        <dbReference type="EMBL" id="NSJ48039.1"/>
    </source>
</evidence>
<dbReference type="PANTHER" id="PTHR42760">
    <property type="entry name" value="SHORT-CHAIN DEHYDROGENASES/REDUCTASES FAMILY MEMBER"/>
    <property type="match status" value="1"/>
</dbReference>
<dbReference type="FunFam" id="3.40.50.720:FF:000084">
    <property type="entry name" value="Short-chain dehydrogenase reductase"/>
    <property type="match status" value="1"/>
</dbReference>
<gene>
    <name evidence="5" type="ORF">G5B36_04915</name>
    <name evidence="4" type="ORF">L0N08_14050</name>
</gene>
<reference evidence="4" key="3">
    <citation type="submission" date="2022-01" db="EMBL/GenBank/DDBJ databases">
        <title>Collection of gut derived symbiotic bacterial strains cultured from healthy donors.</title>
        <authorList>
            <person name="Lin H."/>
            <person name="Kohout C."/>
            <person name="Waligurski E."/>
            <person name="Pamer E.G."/>
        </authorList>
    </citation>
    <scope>NUCLEOTIDE SEQUENCE</scope>
    <source>
        <strain evidence="4">DFI.6.55</strain>
    </source>
</reference>
<dbReference type="SUPFAM" id="SSF51735">
    <property type="entry name" value="NAD(P)-binding Rossmann-fold domains"/>
    <property type="match status" value="1"/>
</dbReference>
<dbReference type="PROSITE" id="PS00061">
    <property type="entry name" value="ADH_SHORT"/>
    <property type="match status" value="1"/>
</dbReference>
<accession>A0AAW5BQT1</accession>